<dbReference type="Pfam" id="PF06042">
    <property type="entry name" value="NTP_transf_6"/>
    <property type="match status" value="1"/>
</dbReference>
<proteinExistence type="predicted"/>
<evidence type="ECO:0000313" key="1">
    <source>
        <dbReference type="EMBL" id="TYS43179.1"/>
    </source>
</evidence>
<gene>
    <name evidence="1" type="ORF">FZD51_22100</name>
</gene>
<dbReference type="EMBL" id="VTER01000014">
    <property type="protein sequence ID" value="TYS43179.1"/>
    <property type="molecule type" value="Genomic_DNA"/>
</dbReference>
<dbReference type="PANTHER" id="PTHR39166">
    <property type="entry name" value="BLL1166 PROTEIN"/>
    <property type="match status" value="1"/>
</dbReference>
<name>A0A5D4QXM7_9BACI</name>
<comment type="caution">
    <text evidence="1">The sequence shown here is derived from an EMBL/GenBank/DDBJ whole genome shotgun (WGS) entry which is preliminary data.</text>
</comment>
<reference evidence="1 2" key="1">
    <citation type="submission" date="2019-08" db="EMBL/GenBank/DDBJ databases">
        <title>Bacillus genomes from the desert of Cuatro Cienegas, Coahuila.</title>
        <authorList>
            <person name="Olmedo-Alvarez G."/>
        </authorList>
    </citation>
    <scope>NUCLEOTIDE SEQUENCE [LARGE SCALE GENOMIC DNA]</scope>
    <source>
        <strain evidence="1 2">CH446_14T</strain>
    </source>
</reference>
<dbReference type="InterPro" id="IPR009267">
    <property type="entry name" value="NTP_transf_6"/>
</dbReference>
<protein>
    <submittedName>
        <fullName evidence="1">Nucleotidyltransferase family protein</fullName>
    </submittedName>
</protein>
<dbReference type="GO" id="GO:0016740">
    <property type="term" value="F:transferase activity"/>
    <property type="evidence" value="ECO:0007669"/>
    <property type="project" value="UniProtKB-KW"/>
</dbReference>
<dbReference type="PANTHER" id="PTHR39166:SF1">
    <property type="entry name" value="BLL1166 PROTEIN"/>
    <property type="match status" value="1"/>
</dbReference>
<sequence>MELNSEEDIVKAIQDDVWMMDILKAAEAAGLPDWWICAGFVRSKIWDVLHEIRERTPLPDIDVIYFNKENTGEASEKEAEQLLRKLMPGVPWSVKNQARMAFRNGMPPYASSLDAVSKFPETATALAVTLDQGRLQLGAPWGVEDAVSGVVRPTSFFLENEEKREIYRQRIKKKKWHHSWSGLCIQQI</sequence>
<evidence type="ECO:0000313" key="2">
    <source>
        <dbReference type="Proteomes" id="UP000322139"/>
    </source>
</evidence>
<dbReference type="AlphaFoldDB" id="A0A5D4QXM7"/>
<dbReference type="Proteomes" id="UP000322139">
    <property type="component" value="Unassembled WGS sequence"/>
</dbReference>
<accession>A0A5D4QXM7</accession>
<keyword evidence="1" id="KW-0808">Transferase</keyword>
<organism evidence="1 2">
    <name type="scientific">Bacillus infantis</name>
    <dbReference type="NCBI Taxonomy" id="324767"/>
    <lineage>
        <taxon>Bacteria</taxon>
        <taxon>Bacillati</taxon>
        <taxon>Bacillota</taxon>
        <taxon>Bacilli</taxon>
        <taxon>Bacillales</taxon>
        <taxon>Bacillaceae</taxon>
        <taxon>Bacillus</taxon>
    </lineage>
</organism>
<dbReference type="RefSeq" id="WP_148976726.1">
    <property type="nucleotide sequence ID" value="NZ_JBNIKU010000011.1"/>
</dbReference>